<dbReference type="InterPro" id="IPR050111">
    <property type="entry name" value="C-type_lectin/snaclec_domain"/>
</dbReference>
<feature type="non-terminal residue" evidence="3">
    <location>
        <position position="1"/>
    </location>
</feature>
<evidence type="ECO:0000259" key="2">
    <source>
        <dbReference type="PROSITE" id="PS50041"/>
    </source>
</evidence>
<protein>
    <recommendedName>
        <fullName evidence="4">C-type lectin domain-containing protein</fullName>
    </recommendedName>
</protein>
<dbReference type="InterPro" id="IPR016187">
    <property type="entry name" value="CTDL_fold"/>
</dbReference>
<dbReference type="PANTHER" id="PTHR22803">
    <property type="entry name" value="MANNOSE, PHOSPHOLIPASE, LECTIN RECEPTOR RELATED"/>
    <property type="match status" value="1"/>
</dbReference>
<feature type="domain" description="F5/8 type C" evidence="1">
    <location>
        <begin position="28"/>
        <end position="204"/>
    </location>
</feature>
<evidence type="ECO:0000313" key="3">
    <source>
        <dbReference type="EMBL" id="CBY43839.1"/>
    </source>
</evidence>
<dbReference type="SUPFAM" id="SSF56436">
    <property type="entry name" value="C-type lectin-like"/>
    <property type="match status" value="1"/>
</dbReference>
<dbReference type="SMART" id="SM00231">
    <property type="entry name" value="FA58C"/>
    <property type="match status" value="1"/>
</dbReference>
<dbReference type="SMART" id="SM00034">
    <property type="entry name" value="CLECT"/>
    <property type="match status" value="1"/>
</dbReference>
<dbReference type="Gene3D" id="3.10.100.10">
    <property type="entry name" value="Mannose-Binding Protein A, subunit A"/>
    <property type="match status" value="1"/>
</dbReference>
<feature type="domain" description="C-type lectin" evidence="2">
    <location>
        <begin position="263"/>
        <end position="374"/>
    </location>
</feature>
<dbReference type="AlphaFoldDB" id="E4YQX7"/>
<dbReference type="InterPro" id="IPR000421">
    <property type="entry name" value="FA58C"/>
</dbReference>
<evidence type="ECO:0000259" key="1">
    <source>
        <dbReference type="PROSITE" id="PS50022"/>
    </source>
</evidence>
<dbReference type="PROSITE" id="PS01286">
    <property type="entry name" value="FA58C_2"/>
    <property type="match status" value="1"/>
</dbReference>
<dbReference type="PROSITE" id="PS50041">
    <property type="entry name" value="C_TYPE_LECTIN_2"/>
    <property type="match status" value="1"/>
</dbReference>
<dbReference type="EMBL" id="FN655079">
    <property type="protein sequence ID" value="CBY43839.1"/>
    <property type="molecule type" value="Genomic_DNA"/>
</dbReference>
<organism evidence="3">
    <name type="scientific">Oikopleura dioica</name>
    <name type="common">Tunicate</name>
    <dbReference type="NCBI Taxonomy" id="34765"/>
    <lineage>
        <taxon>Eukaryota</taxon>
        <taxon>Metazoa</taxon>
        <taxon>Chordata</taxon>
        <taxon>Tunicata</taxon>
        <taxon>Appendicularia</taxon>
        <taxon>Copelata</taxon>
        <taxon>Oikopleuridae</taxon>
        <taxon>Oikopleura</taxon>
    </lineage>
</organism>
<accession>E4YQX7</accession>
<dbReference type="CDD" id="cd00037">
    <property type="entry name" value="CLECT"/>
    <property type="match status" value="1"/>
</dbReference>
<dbReference type="Proteomes" id="UP000011014">
    <property type="component" value="Unassembled WGS sequence"/>
</dbReference>
<dbReference type="PROSITE" id="PS50022">
    <property type="entry name" value="FA58C_3"/>
    <property type="match status" value="1"/>
</dbReference>
<proteinExistence type="predicted"/>
<dbReference type="Gene3D" id="2.60.120.260">
    <property type="entry name" value="Galactose-binding domain-like"/>
    <property type="match status" value="1"/>
</dbReference>
<name>E4YQX7_OIKDI</name>
<dbReference type="SUPFAM" id="SSF49785">
    <property type="entry name" value="Galactose-binding domain-like"/>
    <property type="match status" value="1"/>
</dbReference>
<dbReference type="InterPro" id="IPR016186">
    <property type="entry name" value="C-type_lectin-like/link_sf"/>
</dbReference>
<dbReference type="PROSITE" id="PS01285">
    <property type="entry name" value="FA58C_1"/>
    <property type="match status" value="1"/>
</dbReference>
<gene>
    <name evidence="3" type="ORF">GSOID_T00031362001</name>
</gene>
<reference evidence="3" key="1">
    <citation type="journal article" date="2010" name="Science">
        <title>Plasticity of animal genome architecture unmasked by rapid evolution of a pelagic tunicate.</title>
        <authorList>
            <person name="Denoeud F."/>
            <person name="Henriet S."/>
            <person name="Mungpakdee S."/>
            <person name="Aury J.M."/>
            <person name="Da Silva C."/>
            <person name="Brinkmann H."/>
            <person name="Mikhaleva J."/>
            <person name="Olsen L.C."/>
            <person name="Jubin C."/>
            <person name="Canestro C."/>
            <person name="Bouquet J.M."/>
            <person name="Danks G."/>
            <person name="Poulain J."/>
            <person name="Campsteijn C."/>
            <person name="Adamski M."/>
            <person name="Cross I."/>
            <person name="Yadetie F."/>
            <person name="Muffato M."/>
            <person name="Louis A."/>
            <person name="Butcher S."/>
            <person name="Tsagkogeorga G."/>
            <person name="Konrad A."/>
            <person name="Singh S."/>
            <person name="Jensen M.F."/>
            <person name="Cong E.H."/>
            <person name="Eikeseth-Otteraa H."/>
            <person name="Noel B."/>
            <person name="Anthouard V."/>
            <person name="Porcel B.M."/>
            <person name="Kachouri-Lafond R."/>
            <person name="Nishino A."/>
            <person name="Ugolini M."/>
            <person name="Chourrout P."/>
            <person name="Nishida H."/>
            <person name="Aasland R."/>
            <person name="Huzurbazar S."/>
            <person name="Westhof E."/>
            <person name="Delsuc F."/>
            <person name="Lehrach H."/>
            <person name="Reinhardt R."/>
            <person name="Weissenbach J."/>
            <person name="Roy S.W."/>
            <person name="Artiguenave F."/>
            <person name="Postlethwait J.H."/>
            <person name="Manak J.R."/>
            <person name="Thompson E.M."/>
            <person name="Jaillon O."/>
            <person name="Du Pasquier L."/>
            <person name="Boudinot P."/>
            <person name="Liberles D.A."/>
            <person name="Volff J.N."/>
            <person name="Philippe H."/>
            <person name="Lenhard B."/>
            <person name="Roest Crollius H."/>
            <person name="Wincker P."/>
            <person name="Chourrout D."/>
        </authorList>
    </citation>
    <scope>NUCLEOTIDE SEQUENCE [LARGE SCALE GENOMIC DNA]</scope>
</reference>
<evidence type="ECO:0008006" key="4">
    <source>
        <dbReference type="Google" id="ProtNLM"/>
    </source>
</evidence>
<sequence>ERRYTICEKNPIYTDPVDPEEECDGPECCSGHIGVENGGVIPASAFYSNSENRTSSSADHGRLNRPYDMWGYGGYGGWLAEKNANDPYLQVTFDNFYEVRGIITQGTDLRKAEFYFCVDGGAVYGIQNFKEWSRTFAIRYAIGDGEYTDLVDDVGQTKLFDGNYDTSSQVVNMFPQTLITKSIRVYPRRIKNVYAGLRMELIGCKATCVDSLGAARNPPSGVKIPDSAFKSSSDVPGHEAFHGRVVYSETRAVEERKPHQISVSTSTKNQDDAENKCQNDYQGNGGLVSIHDSEDQELVQGKIQSANPTDEDTCFWIGLNRKSSNWHWIDGTVLSYNNWAAGEPKTGNCACMDSSKGFKWYARSCSSLSPYVCEGTVL</sequence>
<dbReference type="InterPro" id="IPR008979">
    <property type="entry name" value="Galactose-bd-like_sf"/>
</dbReference>
<dbReference type="InterPro" id="IPR001304">
    <property type="entry name" value="C-type_lectin-like"/>
</dbReference>
<dbReference type="Pfam" id="PF00059">
    <property type="entry name" value="Lectin_C"/>
    <property type="match status" value="1"/>
</dbReference>